<accession>A0ABW2LDB5</accession>
<protein>
    <submittedName>
        <fullName evidence="8">TlpA family protein disulfide reductase</fullName>
    </submittedName>
</protein>
<keyword evidence="9" id="KW-1185">Reference proteome</keyword>
<evidence type="ECO:0000313" key="9">
    <source>
        <dbReference type="Proteomes" id="UP001596472"/>
    </source>
</evidence>
<evidence type="ECO:0000256" key="1">
    <source>
        <dbReference type="ARBA" id="ARBA00004196"/>
    </source>
</evidence>
<dbReference type="EMBL" id="JBHTBS010000021">
    <property type="protein sequence ID" value="MFC7339595.1"/>
    <property type="molecule type" value="Genomic_DNA"/>
</dbReference>
<evidence type="ECO:0000313" key="8">
    <source>
        <dbReference type="EMBL" id="MFC7339595.1"/>
    </source>
</evidence>
<keyword evidence="3" id="KW-1015">Disulfide bond</keyword>
<dbReference type="Gene3D" id="3.40.30.10">
    <property type="entry name" value="Glutaredoxin"/>
    <property type="match status" value="1"/>
</dbReference>
<proteinExistence type="predicted"/>
<evidence type="ECO:0000259" key="7">
    <source>
        <dbReference type="PROSITE" id="PS51352"/>
    </source>
</evidence>
<dbReference type="SUPFAM" id="SSF52833">
    <property type="entry name" value="Thioredoxin-like"/>
    <property type="match status" value="1"/>
</dbReference>
<gene>
    <name evidence="8" type="ORF">ACFQY0_20565</name>
</gene>
<feature type="compositionally biased region" description="Basic and acidic residues" evidence="5">
    <location>
        <begin position="138"/>
        <end position="152"/>
    </location>
</feature>
<dbReference type="RefSeq" id="WP_379716720.1">
    <property type="nucleotide sequence ID" value="NZ_JBHTBS010000021.1"/>
</dbReference>
<keyword evidence="6" id="KW-0732">Signal</keyword>
<dbReference type="InterPro" id="IPR013766">
    <property type="entry name" value="Thioredoxin_domain"/>
</dbReference>
<dbReference type="PANTHER" id="PTHR42852:SF6">
    <property type="entry name" value="THIOL:DISULFIDE INTERCHANGE PROTEIN DSBE"/>
    <property type="match status" value="1"/>
</dbReference>
<evidence type="ECO:0000256" key="5">
    <source>
        <dbReference type="SAM" id="MobiDB-lite"/>
    </source>
</evidence>
<comment type="subcellular location">
    <subcellularLocation>
        <location evidence="1">Cell envelope</location>
    </subcellularLocation>
</comment>
<feature type="domain" description="Thioredoxin" evidence="7">
    <location>
        <begin position="12"/>
        <end position="152"/>
    </location>
</feature>
<keyword evidence="4" id="KW-0676">Redox-active center</keyword>
<name>A0ABW2LDB5_9BACT</name>
<feature type="region of interest" description="Disordered" evidence="5">
    <location>
        <begin position="133"/>
        <end position="152"/>
    </location>
</feature>
<keyword evidence="2" id="KW-0201">Cytochrome c-type biogenesis</keyword>
<dbReference type="Proteomes" id="UP001596472">
    <property type="component" value="Unassembled WGS sequence"/>
</dbReference>
<reference evidence="9" key="1">
    <citation type="journal article" date="2019" name="Int. J. Syst. Evol. Microbiol.">
        <title>The Global Catalogue of Microorganisms (GCM) 10K type strain sequencing project: providing services to taxonomists for standard genome sequencing and annotation.</title>
        <authorList>
            <consortium name="The Broad Institute Genomics Platform"/>
            <consortium name="The Broad Institute Genome Sequencing Center for Infectious Disease"/>
            <person name="Wu L."/>
            <person name="Ma J."/>
        </authorList>
    </citation>
    <scope>NUCLEOTIDE SEQUENCE [LARGE SCALE GENOMIC DNA]</scope>
    <source>
        <strain evidence="9">CGMCC 4.1467</strain>
    </source>
</reference>
<dbReference type="PROSITE" id="PS51352">
    <property type="entry name" value="THIOREDOXIN_2"/>
    <property type="match status" value="1"/>
</dbReference>
<dbReference type="Pfam" id="PF00578">
    <property type="entry name" value="AhpC-TSA"/>
    <property type="match status" value="1"/>
</dbReference>
<organism evidence="8 9">
    <name type="scientific">Haloferula chungangensis</name>
    <dbReference type="NCBI Taxonomy" id="1048331"/>
    <lineage>
        <taxon>Bacteria</taxon>
        <taxon>Pseudomonadati</taxon>
        <taxon>Verrucomicrobiota</taxon>
        <taxon>Verrucomicrobiia</taxon>
        <taxon>Verrucomicrobiales</taxon>
        <taxon>Verrucomicrobiaceae</taxon>
        <taxon>Haloferula</taxon>
    </lineage>
</organism>
<dbReference type="InterPro" id="IPR050553">
    <property type="entry name" value="Thioredoxin_ResA/DsbE_sf"/>
</dbReference>
<feature type="chain" id="PRO_5046990375" evidence="6">
    <location>
        <begin position="19"/>
        <end position="152"/>
    </location>
</feature>
<dbReference type="InterPro" id="IPR036249">
    <property type="entry name" value="Thioredoxin-like_sf"/>
</dbReference>
<evidence type="ECO:0000256" key="6">
    <source>
        <dbReference type="SAM" id="SignalP"/>
    </source>
</evidence>
<evidence type="ECO:0000256" key="2">
    <source>
        <dbReference type="ARBA" id="ARBA00022748"/>
    </source>
</evidence>
<comment type="caution">
    <text evidence="8">The sequence shown here is derived from an EMBL/GenBank/DDBJ whole genome shotgun (WGS) entry which is preliminary data.</text>
</comment>
<evidence type="ECO:0000256" key="4">
    <source>
        <dbReference type="ARBA" id="ARBA00023284"/>
    </source>
</evidence>
<evidence type="ECO:0000256" key="3">
    <source>
        <dbReference type="ARBA" id="ARBA00023157"/>
    </source>
</evidence>
<feature type="signal peptide" evidence="6">
    <location>
        <begin position="1"/>
        <end position="18"/>
    </location>
</feature>
<sequence>MFARIISLSAALVLPLLADPVKLDDLGTQIVGKPALTQSDLEGKLLVVHLWEAHCGACRTAVPAFEKEMRSKKKYATAVIVHRHDKQELAESVADDLGLKLPVFHNPKKIPQLKMKTWPCAIIITPDGEVAYSGSPGKDFDKALRDARKSLP</sequence>
<dbReference type="PANTHER" id="PTHR42852">
    <property type="entry name" value="THIOL:DISULFIDE INTERCHANGE PROTEIN DSBE"/>
    <property type="match status" value="1"/>
</dbReference>
<dbReference type="InterPro" id="IPR000866">
    <property type="entry name" value="AhpC/TSA"/>
</dbReference>